<sequence length="71" mass="7585">MTEAERAFAIESVGQMAWGGVMAINAAVWFVAGLLQVDYPEAERLVASAMTKAMAKEVDRNLVKIGNANGN</sequence>
<name>A0A9X1PXR1_STRM4</name>
<gene>
    <name evidence="2" type="ORF">L0P92_18015</name>
</gene>
<organism evidence="2 3">
    <name type="scientific">Streptomyces muensis</name>
    <dbReference type="NCBI Taxonomy" id="1077944"/>
    <lineage>
        <taxon>Bacteria</taxon>
        <taxon>Bacillati</taxon>
        <taxon>Actinomycetota</taxon>
        <taxon>Actinomycetes</taxon>
        <taxon>Kitasatosporales</taxon>
        <taxon>Streptomycetaceae</taxon>
        <taxon>Streptomyces</taxon>
    </lineage>
</organism>
<keyword evidence="1" id="KW-0812">Transmembrane</keyword>
<evidence type="ECO:0000313" key="2">
    <source>
        <dbReference type="EMBL" id="MCF1595457.1"/>
    </source>
</evidence>
<evidence type="ECO:0000313" key="3">
    <source>
        <dbReference type="Proteomes" id="UP001139384"/>
    </source>
</evidence>
<reference evidence="2" key="1">
    <citation type="submission" date="2022-01" db="EMBL/GenBank/DDBJ databases">
        <title>Draft Genome Sequences of Seven Type Strains of the Genus Streptomyces.</title>
        <authorList>
            <person name="Aziz S."/>
            <person name="Coretto E."/>
            <person name="Chronakova A."/>
            <person name="Sproer C."/>
            <person name="Huber K."/>
            <person name="Nouioui I."/>
            <person name="Gross H."/>
        </authorList>
    </citation>
    <scope>NUCLEOTIDE SEQUENCE</scope>
    <source>
        <strain evidence="2">DSM 103493</strain>
    </source>
</reference>
<accession>A0A9X1PXR1</accession>
<dbReference type="AlphaFoldDB" id="A0A9X1PXR1"/>
<keyword evidence="1" id="KW-1133">Transmembrane helix</keyword>
<keyword evidence="1" id="KW-0472">Membrane</keyword>
<comment type="caution">
    <text evidence="2">The sequence shown here is derived from an EMBL/GenBank/DDBJ whole genome shotgun (WGS) entry which is preliminary data.</text>
</comment>
<dbReference type="EMBL" id="JAKEIP010000066">
    <property type="protein sequence ID" value="MCF1595457.1"/>
    <property type="molecule type" value="Genomic_DNA"/>
</dbReference>
<proteinExistence type="predicted"/>
<feature type="transmembrane region" description="Helical" evidence="1">
    <location>
        <begin position="16"/>
        <end position="35"/>
    </location>
</feature>
<evidence type="ECO:0000256" key="1">
    <source>
        <dbReference type="SAM" id="Phobius"/>
    </source>
</evidence>
<protein>
    <submittedName>
        <fullName evidence="2">Uncharacterized protein</fullName>
    </submittedName>
</protein>
<keyword evidence="3" id="KW-1185">Reference proteome</keyword>
<dbReference type="Proteomes" id="UP001139384">
    <property type="component" value="Unassembled WGS sequence"/>
</dbReference>
<dbReference type="RefSeq" id="WP_234763759.1">
    <property type="nucleotide sequence ID" value="NZ_JAKEIP010000066.1"/>
</dbReference>